<proteinExistence type="predicted"/>
<name>A0A8S5QEK7_9CAUD</name>
<reference evidence="1" key="1">
    <citation type="journal article" date="2021" name="Proc. Natl. Acad. Sci. U.S.A.">
        <title>A Catalog of Tens of Thousands of Viruses from Human Metagenomes Reveals Hidden Associations with Chronic Diseases.</title>
        <authorList>
            <person name="Tisza M.J."/>
            <person name="Buck C.B."/>
        </authorList>
    </citation>
    <scope>NUCLEOTIDE SEQUENCE</scope>
    <source>
        <strain evidence="1">Ctbvd11</strain>
    </source>
</reference>
<dbReference type="EMBL" id="BK015636">
    <property type="protein sequence ID" value="DAE17205.1"/>
    <property type="molecule type" value="Genomic_DNA"/>
</dbReference>
<evidence type="ECO:0000313" key="1">
    <source>
        <dbReference type="EMBL" id="DAE17205.1"/>
    </source>
</evidence>
<protein>
    <submittedName>
        <fullName evidence="1">Uncharacterized protein</fullName>
    </submittedName>
</protein>
<accession>A0A8S5QEK7</accession>
<sequence>MVYSLPGFGVLNTNDTNDTNFVFRCPTNYTLNIKH</sequence>
<organism evidence="1">
    <name type="scientific">Siphoviridae sp. ctbvd11</name>
    <dbReference type="NCBI Taxonomy" id="2825567"/>
    <lineage>
        <taxon>Viruses</taxon>
        <taxon>Duplodnaviria</taxon>
        <taxon>Heunggongvirae</taxon>
        <taxon>Uroviricota</taxon>
        <taxon>Caudoviricetes</taxon>
    </lineage>
</organism>